<reference evidence="7 8" key="1">
    <citation type="submission" date="2019-08" db="EMBL/GenBank/DDBJ databases">
        <title>Complete genome sequence of Terriglobus albidus strain ORNL.</title>
        <authorList>
            <person name="Podar M."/>
        </authorList>
    </citation>
    <scope>NUCLEOTIDE SEQUENCE [LARGE SCALE GENOMIC DNA]</scope>
    <source>
        <strain evidence="7 8">ORNL</strain>
    </source>
</reference>
<proteinExistence type="inferred from homology"/>
<evidence type="ECO:0000256" key="1">
    <source>
        <dbReference type="ARBA" id="ARBA00010641"/>
    </source>
</evidence>
<dbReference type="RefSeq" id="WP_147649674.1">
    <property type="nucleotide sequence ID" value="NZ_CP042806.1"/>
</dbReference>
<dbReference type="PANTHER" id="PTHR43133">
    <property type="entry name" value="RNA POLYMERASE ECF-TYPE SIGMA FACTO"/>
    <property type="match status" value="1"/>
</dbReference>
<dbReference type="EMBL" id="CP042806">
    <property type="protein sequence ID" value="QEE30388.1"/>
    <property type="molecule type" value="Genomic_DNA"/>
</dbReference>
<dbReference type="KEGG" id="talb:FTW19_21820"/>
<dbReference type="InterPro" id="IPR036388">
    <property type="entry name" value="WH-like_DNA-bd_sf"/>
</dbReference>
<organism evidence="7 8">
    <name type="scientific">Terriglobus albidus</name>
    <dbReference type="NCBI Taxonomy" id="1592106"/>
    <lineage>
        <taxon>Bacteria</taxon>
        <taxon>Pseudomonadati</taxon>
        <taxon>Acidobacteriota</taxon>
        <taxon>Terriglobia</taxon>
        <taxon>Terriglobales</taxon>
        <taxon>Acidobacteriaceae</taxon>
        <taxon>Terriglobus</taxon>
    </lineage>
</organism>
<dbReference type="InterPro" id="IPR007627">
    <property type="entry name" value="RNA_pol_sigma70_r2"/>
</dbReference>
<protein>
    <submittedName>
        <fullName evidence="7">Sigma-70 family RNA polymerase sigma factor</fullName>
    </submittedName>
</protein>
<evidence type="ECO:0000313" key="8">
    <source>
        <dbReference type="Proteomes" id="UP000321820"/>
    </source>
</evidence>
<dbReference type="SUPFAM" id="SSF88946">
    <property type="entry name" value="Sigma2 domain of RNA polymerase sigma factors"/>
    <property type="match status" value="1"/>
</dbReference>
<evidence type="ECO:0000256" key="2">
    <source>
        <dbReference type="ARBA" id="ARBA00023015"/>
    </source>
</evidence>
<comment type="similarity">
    <text evidence="1">Belongs to the sigma-70 factor family. ECF subfamily.</text>
</comment>
<dbReference type="OrthoDB" id="117154at2"/>
<dbReference type="InterPro" id="IPR013325">
    <property type="entry name" value="RNA_pol_sigma_r2"/>
</dbReference>
<dbReference type="SUPFAM" id="SSF88659">
    <property type="entry name" value="Sigma3 and sigma4 domains of RNA polymerase sigma factors"/>
    <property type="match status" value="1"/>
</dbReference>
<dbReference type="Proteomes" id="UP000321820">
    <property type="component" value="Chromosome"/>
</dbReference>
<dbReference type="GO" id="GO:0016987">
    <property type="term" value="F:sigma factor activity"/>
    <property type="evidence" value="ECO:0007669"/>
    <property type="project" value="UniProtKB-KW"/>
</dbReference>
<accession>A0A5B9EDV3</accession>
<dbReference type="InterPro" id="IPR039425">
    <property type="entry name" value="RNA_pol_sigma-70-like"/>
</dbReference>
<dbReference type="PANTHER" id="PTHR43133:SF51">
    <property type="entry name" value="RNA POLYMERASE SIGMA FACTOR"/>
    <property type="match status" value="1"/>
</dbReference>
<dbReference type="GO" id="GO:0006352">
    <property type="term" value="P:DNA-templated transcription initiation"/>
    <property type="evidence" value="ECO:0007669"/>
    <property type="project" value="InterPro"/>
</dbReference>
<feature type="domain" description="RNA polymerase sigma-70 region 2" evidence="6">
    <location>
        <begin position="50"/>
        <end position="117"/>
    </location>
</feature>
<dbReference type="AlphaFoldDB" id="A0A5B9EDV3"/>
<feature type="region of interest" description="Disordered" evidence="5">
    <location>
        <begin position="1"/>
        <end position="20"/>
    </location>
</feature>
<gene>
    <name evidence="7" type="ORF">FTW19_21820</name>
</gene>
<evidence type="ECO:0000256" key="4">
    <source>
        <dbReference type="ARBA" id="ARBA00023163"/>
    </source>
</evidence>
<sequence length="224" mass="25293">MTTSTLAPVPHNAQQRATTPQRIIARQTTIDSEELVALSRKGDLSAWSELMKRHKGTAYKAAIRILKNTEDAEDAVQDAMLRAFRKLSTFRGEATFATWITRISINSALMQLRKKRRHPTLALEDLLGNETGKPALYLTANCPTPEEHYFDWEARRRLHRAIGQLPTILQGVAKDRIVKELPVEELAVKHGLSSAAAKSRLMRARRMIAHRLAPVPRVEPQVYC</sequence>
<dbReference type="NCBIfam" id="TIGR02937">
    <property type="entry name" value="sigma70-ECF"/>
    <property type="match status" value="1"/>
</dbReference>
<dbReference type="InterPro" id="IPR014284">
    <property type="entry name" value="RNA_pol_sigma-70_dom"/>
</dbReference>
<name>A0A5B9EDV3_9BACT</name>
<dbReference type="Gene3D" id="1.10.10.10">
    <property type="entry name" value="Winged helix-like DNA-binding domain superfamily/Winged helix DNA-binding domain"/>
    <property type="match status" value="1"/>
</dbReference>
<evidence type="ECO:0000313" key="7">
    <source>
        <dbReference type="EMBL" id="QEE30388.1"/>
    </source>
</evidence>
<keyword evidence="3" id="KW-0731">Sigma factor</keyword>
<evidence type="ECO:0000256" key="5">
    <source>
        <dbReference type="SAM" id="MobiDB-lite"/>
    </source>
</evidence>
<keyword evidence="2" id="KW-0805">Transcription regulation</keyword>
<dbReference type="InterPro" id="IPR013324">
    <property type="entry name" value="RNA_pol_sigma_r3/r4-like"/>
</dbReference>
<keyword evidence="8" id="KW-1185">Reference proteome</keyword>
<dbReference type="Pfam" id="PF04542">
    <property type="entry name" value="Sigma70_r2"/>
    <property type="match status" value="1"/>
</dbReference>
<evidence type="ECO:0000259" key="6">
    <source>
        <dbReference type="Pfam" id="PF04542"/>
    </source>
</evidence>
<keyword evidence="4" id="KW-0804">Transcription</keyword>
<dbReference type="Gene3D" id="1.10.1740.10">
    <property type="match status" value="1"/>
</dbReference>
<evidence type="ECO:0000256" key="3">
    <source>
        <dbReference type="ARBA" id="ARBA00023082"/>
    </source>
</evidence>